<dbReference type="InterPro" id="IPR005011">
    <property type="entry name" value="SNU66/SART1"/>
</dbReference>
<evidence type="ECO:0000313" key="7">
    <source>
        <dbReference type="Proteomes" id="UP001381693"/>
    </source>
</evidence>
<dbReference type="GO" id="GO:0000481">
    <property type="term" value="P:maturation of 5S rRNA"/>
    <property type="evidence" value="ECO:0007669"/>
    <property type="project" value="TreeGrafter"/>
</dbReference>
<dbReference type="PANTHER" id="PTHR14152">
    <property type="entry name" value="SQUAMOUS CELL CARCINOMA ANTIGEN RECOGNISED BY CYTOTOXIC T LYMPHOCYTES"/>
    <property type="match status" value="1"/>
</dbReference>
<dbReference type="PANTHER" id="PTHR14152:SF5">
    <property type="entry name" value="U4_U6.U5 TRI-SNRNP-ASSOCIATED PROTEIN 1"/>
    <property type="match status" value="1"/>
</dbReference>
<protein>
    <submittedName>
        <fullName evidence="6">U4/U6.U5 tri-snRNP-associated protein 1</fullName>
        <ecNumber evidence="6">3.4.17.21</ecNumber>
    </submittedName>
</protein>
<accession>A0AAN8X9T3</accession>
<keyword evidence="6" id="KW-0645">Protease</keyword>
<evidence type="ECO:0000313" key="6">
    <source>
        <dbReference type="EMBL" id="KAK7074644.1"/>
    </source>
</evidence>
<dbReference type="GO" id="GO:0046540">
    <property type="term" value="C:U4/U6 x U5 tri-snRNP complex"/>
    <property type="evidence" value="ECO:0007669"/>
    <property type="project" value="TreeGrafter"/>
</dbReference>
<comment type="caution">
    <text evidence="6">The sequence shown here is derived from an EMBL/GenBank/DDBJ whole genome shotgun (WGS) entry which is preliminary data.</text>
</comment>
<proteinExistence type="inferred from homology"/>
<dbReference type="Proteomes" id="UP001381693">
    <property type="component" value="Unassembled WGS sequence"/>
</dbReference>
<organism evidence="6 7">
    <name type="scientific">Halocaridina rubra</name>
    <name type="common">Hawaiian red shrimp</name>
    <dbReference type="NCBI Taxonomy" id="373956"/>
    <lineage>
        <taxon>Eukaryota</taxon>
        <taxon>Metazoa</taxon>
        <taxon>Ecdysozoa</taxon>
        <taxon>Arthropoda</taxon>
        <taxon>Crustacea</taxon>
        <taxon>Multicrustacea</taxon>
        <taxon>Malacostraca</taxon>
        <taxon>Eumalacostraca</taxon>
        <taxon>Eucarida</taxon>
        <taxon>Decapoda</taxon>
        <taxon>Pleocyemata</taxon>
        <taxon>Caridea</taxon>
        <taxon>Atyoidea</taxon>
        <taxon>Atyidae</taxon>
        <taxon>Halocaridina</taxon>
    </lineage>
</organism>
<dbReference type="GO" id="GO:0004181">
    <property type="term" value="F:metallocarboxypeptidase activity"/>
    <property type="evidence" value="ECO:0007669"/>
    <property type="project" value="UniProtKB-EC"/>
</dbReference>
<sequence>VDTVPKKEEQGSVIEIDGENDEKKEVKVTVGSEEFVHKPAENLAQKLQVEKLREKIAAQREKRRIKENLRKVKTLGESDSDEDSAATWINKSRKLSKERALAEQKNKMLEELDAQFGIGALVEQDLTEQKSKKYNYGSLSGLKVEHDIARFDEGRTTVLTLKDSNILDNEEDTLVNVNMIDDERIEKNLKRRKMKPDEMDYEAPEVDEFGNIVQSNLLTKYDEEIVGEKKHSFRLGSGGEAFASEETGSAYLSDKVRKLSKLKKLQTLEAPQSQLASEYLTAEETVSFRKVKKVKKKKKKKFSLYDLEPLEEELLVHLGSHSARQARIETLKVESDEDADVSSDAPRHRSLRHLLDEEEDAIVKMEVDEAAADEEADSEPDDIQLQEALARSRRAKLSHALQPSSEKISEMIKSVKHQIEEEDDTMDDDSENLVMTLNTTDEFCRTLGDIPTYGLSGNRADEDQSMLQLQQPKEKDQQEPRGAWEEVGIDDTRVEISDSMTTPILEEEPDASKGVANALKLALKKGYLEKNNVTKSANAALQHLRAIHYSIEDKAVDEDRGRGRGERYMGPVTDFKEKDTYKPDVKLEYVDDEGRKLNAKEAFRYLSHKFHGKGSGKNKTEKRMKKWNEELLMKHMSSSDTPLQTLERQREKQKQLGAPYLVLSGSKTQESMEVKK</sequence>
<feature type="region of interest" description="Disordered" evidence="5">
    <location>
        <begin position="634"/>
        <end position="676"/>
    </location>
</feature>
<dbReference type="EC" id="3.4.17.21" evidence="6"/>
<keyword evidence="6" id="KW-0121">Carboxypeptidase</keyword>
<evidence type="ECO:0000256" key="5">
    <source>
        <dbReference type="SAM" id="MobiDB-lite"/>
    </source>
</evidence>
<gene>
    <name evidence="6" type="primary">SART1</name>
    <name evidence="6" type="ORF">SK128_015820</name>
</gene>
<keyword evidence="6" id="KW-0378">Hydrolase</keyword>
<dbReference type="Pfam" id="PF03343">
    <property type="entry name" value="SART-1"/>
    <property type="match status" value="1"/>
</dbReference>
<keyword evidence="4" id="KW-0175">Coiled coil</keyword>
<keyword evidence="7" id="KW-1185">Reference proteome</keyword>
<feature type="coiled-coil region" evidence="4">
    <location>
        <begin position="42"/>
        <end position="115"/>
    </location>
</feature>
<feature type="compositionally biased region" description="Basic and acidic residues" evidence="5">
    <location>
        <begin position="1"/>
        <end position="10"/>
    </location>
</feature>
<keyword evidence="3" id="KW-0539">Nucleus</keyword>
<name>A0AAN8X9T3_HALRR</name>
<comment type="subcellular location">
    <subcellularLocation>
        <location evidence="1">Nucleus</location>
    </subcellularLocation>
</comment>
<evidence type="ECO:0000256" key="4">
    <source>
        <dbReference type="SAM" id="Coils"/>
    </source>
</evidence>
<evidence type="ECO:0000256" key="2">
    <source>
        <dbReference type="ARBA" id="ARBA00006076"/>
    </source>
</evidence>
<evidence type="ECO:0000256" key="3">
    <source>
        <dbReference type="ARBA" id="ARBA00023242"/>
    </source>
</evidence>
<feature type="region of interest" description="Disordered" evidence="5">
    <location>
        <begin position="1"/>
        <end position="23"/>
    </location>
</feature>
<dbReference type="EMBL" id="JAXCGZ010011505">
    <property type="protein sequence ID" value="KAK7074644.1"/>
    <property type="molecule type" value="Genomic_DNA"/>
</dbReference>
<reference evidence="6 7" key="1">
    <citation type="submission" date="2023-11" db="EMBL/GenBank/DDBJ databases">
        <title>Halocaridina rubra genome assembly.</title>
        <authorList>
            <person name="Smith C."/>
        </authorList>
    </citation>
    <scope>NUCLEOTIDE SEQUENCE [LARGE SCALE GENOMIC DNA]</scope>
    <source>
        <strain evidence="6">EP-1</strain>
        <tissue evidence="6">Whole</tissue>
    </source>
</reference>
<feature type="non-terminal residue" evidence="6">
    <location>
        <position position="1"/>
    </location>
</feature>
<feature type="compositionally biased region" description="Polar residues" evidence="5">
    <location>
        <begin position="636"/>
        <end position="646"/>
    </location>
</feature>
<comment type="similarity">
    <text evidence="2">Belongs to the SNU66/SART1 family.</text>
</comment>
<dbReference type="AlphaFoldDB" id="A0AAN8X9T3"/>
<evidence type="ECO:0000256" key="1">
    <source>
        <dbReference type="ARBA" id="ARBA00004123"/>
    </source>
</evidence>
<dbReference type="GO" id="GO:0045292">
    <property type="term" value="P:mRNA cis splicing, via spliceosome"/>
    <property type="evidence" value="ECO:0007669"/>
    <property type="project" value="TreeGrafter"/>
</dbReference>